<protein>
    <submittedName>
        <fullName evidence="1">Uncharacterized protein</fullName>
    </submittedName>
</protein>
<proteinExistence type="predicted"/>
<sequence>SLSCNTTWEKRVYGGGNGYKRLTEDKSISERRDLLFPSPEGQQGLDMCAFDQLSDKTVSSLSWDRETAKGSPLFCLHPGGCVNTHTHT</sequence>
<dbReference type="AlphaFoldDB" id="A0A1A8FB50"/>
<reference evidence="1" key="2">
    <citation type="submission" date="2016-06" db="EMBL/GenBank/DDBJ databases">
        <title>The genome of a short-lived fish provides insights into sex chromosome evolution and the genetic control of aging.</title>
        <authorList>
            <person name="Reichwald K."/>
            <person name="Felder M."/>
            <person name="Petzold A."/>
            <person name="Koch P."/>
            <person name="Groth M."/>
            <person name="Platzer M."/>
        </authorList>
    </citation>
    <scope>NUCLEOTIDE SEQUENCE</scope>
    <source>
        <tissue evidence="1">Brain</tissue>
    </source>
</reference>
<evidence type="ECO:0000313" key="1">
    <source>
        <dbReference type="EMBL" id="SBQ55364.1"/>
    </source>
</evidence>
<dbReference type="EMBL" id="HAEB01008837">
    <property type="protein sequence ID" value="SBQ55364.1"/>
    <property type="molecule type" value="Transcribed_RNA"/>
</dbReference>
<accession>A0A1A8FB50</accession>
<organism evidence="1">
    <name type="scientific">Nothobranchius korthausae</name>
    <dbReference type="NCBI Taxonomy" id="1143690"/>
    <lineage>
        <taxon>Eukaryota</taxon>
        <taxon>Metazoa</taxon>
        <taxon>Chordata</taxon>
        <taxon>Craniata</taxon>
        <taxon>Vertebrata</taxon>
        <taxon>Euteleostomi</taxon>
        <taxon>Actinopterygii</taxon>
        <taxon>Neopterygii</taxon>
        <taxon>Teleostei</taxon>
        <taxon>Neoteleostei</taxon>
        <taxon>Acanthomorphata</taxon>
        <taxon>Ovalentaria</taxon>
        <taxon>Atherinomorphae</taxon>
        <taxon>Cyprinodontiformes</taxon>
        <taxon>Nothobranchiidae</taxon>
        <taxon>Nothobranchius</taxon>
    </lineage>
</organism>
<feature type="non-terminal residue" evidence="1">
    <location>
        <position position="88"/>
    </location>
</feature>
<name>A0A1A8FB50_9TELE</name>
<reference evidence="1" key="1">
    <citation type="submission" date="2016-05" db="EMBL/GenBank/DDBJ databases">
        <authorList>
            <person name="Lavstsen T."/>
            <person name="Jespersen J.S."/>
        </authorList>
    </citation>
    <scope>NUCLEOTIDE SEQUENCE</scope>
    <source>
        <tissue evidence="1">Brain</tissue>
    </source>
</reference>
<gene>
    <name evidence="1" type="primary">Nfu_g_1_023205</name>
</gene>
<feature type="non-terminal residue" evidence="1">
    <location>
        <position position="1"/>
    </location>
</feature>